<feature type="region of interest" description="Disordered" evidence="2">
    <location>
        <begin position="489"/>
        <end position="511"/>
    </location>
</feature>
<proteinExistence type="inferred from homology"/>
<evidence type="ECO:0000313" key="6">
    <source>
        <dbReference type="Proteomes" id="UP000095210"/>
    </source>
</evidence>
<sequence length="511" mass="53476">MPRKQEDVDEPDNESGGPSAHDENHHTEQPDELGRPDSDGSSATGEVEADGPAAAAEAESDQRDRAEETSEDSAEAVASPALTKRRRRSTGATVLLAGGRSLVALVSVAVLGLTGYAWAGMDRVQDSINTTSALSDLDRIDIDPYPVEPAPESSSAPPPPPVEDTATDILLVGTDSRTDAQGRPLPEHILRQLRTEAEVGLNTDTIIVLRIPDDGSAAYAVSIPRDTYVPVPGLGDEKINGALGLVKTQSARQLRAEGVTDRAQVERESTDAGRRALIGAVGDLTGARIDHYAEVNLYGFYLFTEAIGGIDVCLNYATSDSDSGANFAAGPQTISGGDALSFVRQRNLPGGDLDRIVRQQVFLAALVDKVLSTGTLTDPGRLQNLLDAMQASLVLDEELDPLVFARQLQGVAGGDVTFVTIPVREVGVINDKGQSVVLVDRGEVRDYVTDLTESDAEGQPVGMSGAGAPPAIDPAVVSPVSAAPVGLGSKVRTQTPDGEEPITADGVPCVN</sequence>
<keyword evidence="3" id="KW-0812">Transmembrane</keyword>
<organism evidence="5 6">
    <name type="scientific">Actinoalloteichus hymeniacidonis</name>
    <dbReference type="NCBI Taxonomy" id="340345"/>
    <lineage>
        <taxon>Bacteria</taxon>
        <taxon>Bacillati</taxon>
        <taxon>Actinomycetota</taxon>
        <taxon>Actinomycetes</taxon>
        <taxon>Pseudonocardiales</taxon>
        <taxon>Pseudonocardiaceae</taxon>
        <taxon>Actinoalloteichus</taxon>
    </lineage>
</organism>
<dbReference type="Pfam" id="PF03816">
    <property type="entry name" value="LytR_cpsA_psr"/>
    <property type="match status" value="1"/>
</dbReference>
<evidence type="ECO:0000256" key="1">
    <source>
        <dbReference type="ARBA" id="ARBA00006068"/>
    </source>
</evidence>
<dbReference type="PANTHER" id="PTHR33392">
    <property type="entry name" value="POLYISOPRENYL-TEICHOIC ACID--PEPTIDOGLYCAN TEICHOIC ACID TRANSFERASE TAGU"/>
    <property type="match status" value="1"/>
</dbReference>
<dbReference type="Proteomes" id="UP000095210">
    <property type="component" value="Chromosome"/>
</dbReference>
<evidence type="ECO:0000313" key="5">
    <source>
        <dbReference type="EMBL" id="AOS65469.1"/>
    </source>
</evidence>
<keyword evidence="3" id="KW-0472">Membrane</keyword>
<feature type="domain" description="Cell envelope-related transcriptional attenuator" evidence="4">
    <location>
        <begin position="202"/>
        <end position="371"/>
    </location>
</feature>
<dbReference type="KEGG" id="ahm:TL08_23445"/>
<dbReference type="AlphaFoldDB" id="A0AAC9HUB0"/>
<gene>
    <name evidence="5" type="ORF">TL08_23445</name>
</gene>
<keyword evidence="3" id="KW-1133">Transmembrane helix</keyword>
<feature type="region of interest" description="Disordered" evidence="2">
    <location>
        <begin position="1"/>
        <end position="89"/>
    </location>
</feature>
<evidence type="ECO:0000259" key="4">
    <source>
        <dbReference type="Pfam" id="PF03816"/>
    </source>
</evidence>
<dbReference type="InterPro" id="IPR004474">
    <property type="entry name" value="LytR_CpsA_psr"/>
</dbReference>
<evidence type="ECO:0000256" key="3">
    <source>
        <dbReference type="SAM" id="Phobius"/>
    </source>
</evidence>
<keyword evidence="6" id="KW-1185">Reference proteome</keyword>
<dbReference type="InterPro" id="IPR050922">
    <property type="entry name" value="LytR/CpsA/Psr_CW_biosynth"/>
</dbReference>
<dbReference type="Gene3D" id="3.40.630.190">
    <property type="entry name" value="LCP protein"/>
    <property type="match status" value="1"/>
</dbReference>
<reference evidence="6" key="1">
    <citation type="submission" date="2016-03" db="EMBL/GenBank/DDBJ databases">
        <title>Complete genome sequence of the type strain Actinoalloteichus hymeniacidonis DSM 45092.</title>
        <authorList>
            <person name="Schaffert L."/>
            <person name="Albersmeier A."/>
            <person name="Winkler A."/>
            <person name="Kalinowski J."/>
            <person name="Zotchev S."/>
            <person name="Ruckert C."/>
        </authorList>
    </citation>
    <scope>NUCLEOTIDE SEQUENCE [LARGE SCALE GENOMIC DNA]</scope>
    <source>
        <strain evidence="6">HPA177(T) (DSM 45092(T))</strain>
    </source>
</reference>
<dbReference type="EMBL" id="CP014859">
    <property type="protein sequence ID" value="AOS65469.1"/>
    <property type="molecule type" value="Genomic_DNA"/>
</dbReference>
<feature type="compositionally biased region" description="Basic and acidic residues" evidence="2">
    <location>
        <begin position="20"/>
        <end position="38"/>
    </location>
</feature>
<dbReference type="NCBIfam" id="TIGR00350">
    <property type="entry name" value="lytR_cpsA_psr"/>
    <property type="match status" value="1"/>
</dbReference>
<accession>A0AAC9HUB0</accession>
<feature type="transmembrane region" description="Helical" evidence="3">
    <location>
        <begin position="94"/>
        <end position="119"/>
    </location>
</feature>
<name>A0AAC9HUB0_9PSEU</name>
<evidence type="ECO:0000256" key="2">
    <source>
        <dbReference type="SAM" id="MobiDB-lite"/>
    </source>
</evidence>
<dbReference type="RefSeq" id="WP_084643379.1">
    <property type="nucleotide sequence ID" value="NZ_CP014859.1"/>
</dbReference>
<feature type="region of interest" description="Disordered" evidence="2">
    <location>
        <begin position="139"/>
        <end position="166"/>
    </location>
</feature>
<dbReference type="PANTHER" id="PTHR33392:SF6">
    <property type="entry name" value="POLYISOPRENYL-TEICHOIC ACID--PEPTIDOGLYCAN TEICHOIC ACID TRANSFERASE TAGU"/>
    <property type="match status" value="1"/>
</dbReference>
<comment type="similarity">
    <text evidence="1">Belongs to the LytR/CpsA/Psr (LCP) family.</text>
</comment>
<protein>
    <submittedName>
        <fullName evidence="5">Transcriptional attenuator, LytR family</fullName>
    </submittedName>
</protein>